<dbReference type="EMBL" id="JACBXS010000027">
    <property type="protein sequence ID" value="NYS25902.1"/>
    <property type="molecule type" value="Genomic_DNA"/>
</dbReference>
<keyword evidence="1" id="KW-0732">Signal</keyword>
<name>A0A7Z0I0X7_9RHOB</name>
<dbReference type="RefSeq" id="WP_179906701.1">
    <property type="nucleotide sequence ID" value="NZ_JACBXS010000027.1"/>
</dbReference>
<evidence type="ECO:0008006" key="4">
    <source>
        <dbReference type="Google" id="ProtNLM"/>
    </source>
</evidence>
<evidence type="ECO:0000313" key="2">
    <source>
        <dbReference type="EMBL" id="NYS25902.1"/>
    </source>
</evidence>
<dbReference type="AlphaFoldDB" id="A0A7Z0I0X7"/>
<evidence type="ECO:0000256" key="1">
    <source>
        <dbReference type="SAM" id="SignalP"/>
    </source>
</evidence>
<accession>A0A7Z0I0X7</accession>
<comment type="caution">
    <text evidence="2">The sequence shown here is derived from an EMBL/GenBank/DDBJ whole genome shotgun (WGS) entry which is preliminary data.</text>
</comment>
<reference evidence="2 3" key="1">
    <citation type="journal article" date="2000" name="Arch. Microbiol.">
        <title>Rhodobaca bogoriensis gen. nov. and sp. nov., an alkaliphilic purple nonsulfur bacterium from African Rift Valley soda lakes.</title>
        <authorList>
            <person name="Milford A.D."/>
            <person name="Achenbach L.A."/>
            <person name="Jung D.O."/>
            <person name="Madigan M.T."/>
        </authorList>
    </citation>
    <scope>NUCLEOTIDE SEQUENCE [LARGE SCALE GENOMIC DNA]</scope>
    <source>
        <strain evidence="2 3">2376</strain>
    </source>
</reference>
<organism evidence="2 3">
    <name type="scientific">Rhabdonatronobacter sediminivivens</name>
    <dbReference type="NCBI Taxonomy" id="2743469"/>
    <lineage>
        <taxon>Bacteria</taxon>
        <taxon>Pseudomonadati</taxon>
        <taxon>Pseudomonadota</taxon>
        <taxon>Alphaproteobacteria</taxon>
        <taxon>Rhodobacterales</taxon>
        <taxon>Paracoccaceae</taxon>
        <taxon>Rhabdonatronobacter</taxon>
    </lineage>
</organism>
<evidence type="ECO:0000313" key="3">
    <source>
        <dbReference type="Proteomes" id="UP000529417"/>
    </source>
</evidence>
<proteinExistence type="predicted"/>
<gene>
    <name evidence="2" type="ORF">HUK65_12965</name>
</gene>
<protein>
    <recommendedName>
        <fullName evidence="4">DUF2946 family protein</fullName>
    </recommendedName>
</protein>
<sequence>MIRALSPGAALALVAVLALTSVTSAIARGQSPAVDQAVICTGTGVVTVALDAQGNPTGMAHPCPDCTLTLATPAVCTQNPGPVGALVPLRFAAGASVHATAHPIQPIRARAPPRSV</sequence>
<dbReference type="Proteomes" id="UP000529417">
    <property type="component" value="Unassembled WGS sequence"/>
</dbReference>
<keyword evidence="3" id="KW-1185">Reference proteome</keyword>
<feature type="chain" id="PRO_5030798898" description="DUF2946 family protein" evidence="1">
    <location>
        <begin position="28"/>
        <end position="116"/>
    </location>
</feature>
<feature type="signal peptide" evidence="1">
    <location>
        <begin position="1"/>
        <end position="27"/>
    </location>
</feature>